<evidence type="ECO:0000313" key="3">
    <source>
        <dbReference type="Proteomes" id="UP000287243"/>
    </source>
</evidence>
<protein>
    <submittedName>
        <fullName evidence="2">tRNA (Adenosine(37)-N6)-threonylcarbamoyltransferase complex dimerization subunit type 1 TsaB</fullName>
    </submittedName>
</protein>
<accession>A0A410P544</accession>
<dbReference type="GO" id="GO:0002949">
    <property type="term" value="P:tRNA threonylcarbamoyladenosine modification"/>
    <property type="evidence" value="ECO:0007669"/>
    <property type="project" value="InterPro"/>
</dbReference>
<dbReference type="InterPro" id="IPR043129">
    <property type="entry name" value="ATPase_NBD"/>
</dbReference>
<dbReference type="InterPro" id="IPR000905">
    <property type="entry name" value="Gcp-like_dom"/>
</dbReference>
<dbReference type="InterPro" id="IPR022496">
    <property type="entry name" value="T6A_TsaB"/>
</dbReference>
<dbReference type="PANTHER" id="PTHR11735:SF11">
    <property type="entry name" value="TRNA THREONYLCARBAMOYLADENOSINE BIOSYNTHESIS PROTEIN TSAB"/>
    <property type="match status" value="1"/>
</dbReference>
<dbReference type="CDD" id="cd24032">
    <property type="entry name" value="ASKHA_NBD_TsaB"/>
    <property type="match status" value="1"/>
</dbReference>
<proteinExistence type="predicted"/>
<dbReference type="GO" id="GO:0005829">
    <property type="term" value="C:cytosol"/>
    <property type="evidence" value="ECO:0007669"/>
    <property type="project" value="TreeGrafter"/>
</dbReference>
<dbReference type="Gene3D" id="3.30.420.40">
    <property type="match status" value="2"/>
</dbReference>
<dbReference type="KEGG" id="vai:BU251_06080"/>
<dbReference type="Pfam" id="PF00814">
    <property type="entry name" value="TsaD"/>
    <property type="match status" value="1"/>
</dbReference>
<dbReference type="Proteomes" id="UP000287243">
    <property type="component" value="Chromosome"/>
</dbReference>
<gene>
    <name evidence="2" type="ORF">BU251_06080</name>
</gene>
<dbReference type="EMBL" id="CP019384">
    <property type="protein sequence ID" value="QAT17327.1"/>
    <property type="molecule type" value="Genomic_DNA"/>
</dbReference>
<organism evidence="2 3">
    <name type="scientific">Velamenicoccus archaeovorus</name>
    <dbReference type="NCBI Taxonomy" id="1930593"/>
    <lineage>
        <taxon>Bacteria</taxon>
        <taxon>Pseudomonadati</taxon>
        <taxon>Candidatus Omnitrophota</taxon>
        <taxon>Candidatus Velamenicoccus</taxon>
    </lineage>
</organism>
<dbReference type="OrthoDB" id="9784166at2"/>
<evidence type="ECO:0000259" key="1">
    <source>
        <dbReference type="Pfam" id="PF00814"/>
    </source>
</evidence>
<dbReference type="SUPFAM" id="SSF53067">
    <property type="entry name" value="Actin-like ATPase domain"/>
    <property type="match status" value="2"/>
</dbReference>
<keyword evidence="2" id="KW-0808">Transferase</keyword>
<keyword evidence="3" id="KW-1185">Reference proteome</keyword>
<feature type="domain" description="Gcp-like" evidence="1">
    <location>
        <begin position="39"/>
        <end position="151"/>
    </location>
</feature>
<dbReference type="GO" id="GO:0016740">
    <property type="term" value="F:transferase activity"/>
    <property type="evidence" value="ECO:0007669"/>
    <property type="project" value="UniProtKB-KW"/>
</dbReference>
<evidence type="ECO:0000313" key="2">
    <source>
        <dbReference type="EMBL" id="QAT17327.1"/>
    </source>
</evidence>
<dbReference type="NCBIfam" id="TIGR03725">
    <property type="entry name" value="T6A_YeaZ"/>
    <property type="match status" value="1"/>
</dbReference>
<dbReference type="RefSeq" id="WP_128700146.1">
    <property type="nucleotide sequence ID" value="NZ_CP019384.1"/>
</dbReference>
<dbReference type="AlphaFoldDB" id="A0A410P544"/>
<sequence>MNFLCLDTSTVYSVVAVSDEKKVLVGARRQFEKGRAEGVFELIETCLQQSGLALKDMDAFGVGVGPGSFTGLRVGLSAVKGFAFAFSRPVYPFSSLAAIAFNAVHIPARRLAVAVDARRSHVYAAEFKQDGKKGFVPLRKDALLDVERWLGRLDGHTVLAGDAVKMYAPAIQERLGVAGCLEEDMWYPAPEGIAALTRKAFRQRRKTDAQGLEAVYLYSRDCQVRKAC</sequence>
<dbReference type="PANTHER" id="PTHR11735">
    <property type="entry name" value="TRNA N6-ADENOSINE THREONYLCARBAMOYLTRANSFERASE"/>
    <property type="match status" value="1"/>
</dbReference>
<name>A0A410P544_VELA1</name>
<reference evidence="2 3" key="1">
    <citation type="submission" date="2017-01" db="EMBL/GenBank/DDBJ databases">
        <title>First insights into the biology of 'candidatus Vampirococcus archaeovorus'.</title>
        <authorList>
            <person name="Kizina J."/>
            <person name="Jordan S."/>
            <person name="Stueber K."/>
            <person name="Reinhardt R."/>
            <person name="Harder J."/>
        </authorList>
    </citation>
    <scope>NUCLEOTIDE SEQUENCE [LARGE SCALE GENOMIC DNA]</scope>
    <source>
        <strain evidence="2 3">LiM</strain>
    </source>
</reference>